<accession>A0ACB8L4G1</accession>
<dbReference type="Proteomes" id="UP000829398">
    <property type="component" value="Chromosome 4"/>
</dbReference>
<evidence type="ECO:0000313" key="2">
    <source>
        <dbReference type="Proteomes" id="UP000829398"/>
    </source>
</evidence>
<comment type="caution">
    <text evidence="1">The sequence shown here is derived from an EMBL/GenBank/DDBJ whole genome shotgun (WGS) entry which is preliminary data.</text>
</comment>
<evidence type="ECO:0000313" key="1">
    <source>
        <dbReference type="EMBL" id="KAH9768276.1"/>
    </source>
</evidence>
<keyword evidence="2" id="KW-1185">Reference proteome</keyword>
<sequence length="564" mass="61503">MPDFSGATRQLNLIGVFGQIMVSSNPSARDYKNYLLVEKACSRSSELPPGQGGLLKVISKLPPGGDVMLENLFPRYLGSLHLQSIRFYISCSHGFTLTLQSFFLLAYKSSQTIKDHSIMQHNQWRQEQKLSITRKPSYLNKAKKGLIQLEEETIKNDQEKGTIAGAVALIIGTSIGSGILALPQKASPAVKPLILIEINVSLRRGKRKGEEENEFEVISIRTMAQETLGDWGGTLATVFYVFLGYTSIIAYCSKSGEILYHLLNIPESVSGFLFTTVFTLLISIGGTRATDQFNQWLTASMIGLLVAIEVIAVVFGGWSGLDGSGNWGKVPATIPVIIFSLVYHDLAPVLCAYLGGDLPRLRASVLLGSLIPLLSLLVWDAISLGLSAQADQVVDPVELLMRVRWSGVSVMVEAFSLMAVGTSLIGTLLGFSEFFKEQLKSLSWNSSPTKTSKESTEFFGLRNWWGRNKISFTAMAMVVAPSLFISTTVPDAFSAATDIAGGYCMTVLYGVLPPAMAWAVHNQESKDSDRNELSRAKPVVFAVGIFACGIVVEQVLQDFSAFHL</sequence>
<proteinExistence type="predicted"/>
<organism evidence="1 2">
    <name type="scientific">Citrus sinensis</name>
    <name type="common">Sweet orange</name>
    <name type="synonym">Citrus aurantium var. sinensis</name>
    <dbReference type="NCBI Taxonomy" id="2711"/>
    <lineage>
        <taxon>Eukaryota</taxon>
        <taxon>Viridiplantae</taxon>
        <taxon>Streptophyta</taxon>
        <taxon>Embryophyta</taxon>
        <taxon>Tracheophyta</taxon>
        <taxon>Spermatophyta</taxon>
        <taxon>Magnoliopsida</taxon>
        <taxon>eudicotyledons</taxon>
        <taxon>Gunneridae</taxon>
        <taxon>Pentapetalae</taxon>
        <taxon>rosids</taxon>
        <taxon>malvids</taxon>
        <taxon>Sapindales</taxon>
        <taxon>Rutaceae</taxon>
        <taxon>Aurantioideae</taxon>
        <taxon>Citrus</taxon>
    </lineage>
</organism>
<reference evidence="2" key="1">
    <citation type="journal article" date="2023" name="Hortic. Res.">
        <title>A chromosome-level phased genome enabling allele-level studies in sweet orange: a case study on citrus Huanglongbing tolerance.</title>
        <authorList>
            <person name="Wu B."/>
            <person name="Yu Q."/>
            <person name="Deng Z."/>
            <person name="Duan Y."/>
            <person name="Luo F."/>
            <person name="Gmitter F. Jr."/>
        </authorList>
    </citation>
    <scope>NUCLEOTIDE SEQUENCE [LARGE SCALE GENOMIC DNA]</scope>
    <source>
        <strain evidence="2">cv. Valencia</strain>
    </source>
</reference>
<gene>
    <name evidence="1" type="ORF">KPL71_011552</name>
</gene>
<dbReference type="EMBL" id="CM039173">
    <property type="protein sequence ID" value="KAH9768276.1"/>
    <property type="molecule type" value="Genomic_DNA"/>
</dbReference>
<name>A0ACB8L4G1_CITSI</name>
<protein>
    <submittedName>
        <fullName evidence="1">Uncharacterized protein</fullName>
    </submittedName>
</protein>